<dbReference type="InterPro" id="IPR019787">
    <property type="entry name" value="Znf_PHD-finger"/>
</dbReference>
<proteinExistence type="predicted"/>
<evidence type="ECO:0000313" key="8">
    <source>
        <dbReference type="EnsemblMetazoa" id="CapteP192682"/>
    </source>
</evidence>
<dbReference type="InterPro" id="IPR013083">
    <property type="entry name" value="Znf_RING/FYVE/PHD"/>
</dbReference>
<evidence type="ECO:0000256" key="3">
    <source>
        <dbReference type="ARBA" id="ARBA00022833"/>
    </source>
</evidence>
<keyword evidence="9" id="KW-1185">Reference proteome</keyword>
<evidence type="ECO:0000313" key="9">
    <source>
        <dbReference type="Proteomes" id="UP000014760"/>
    </source>
</evidence>
<reference evidence="8" key="3">
    <citation type="submission" date="2015-06" db="UniProtKB">
        <authorList>
            <consortium name="EnsemblMetazoa"/>
        </authorList>
    </citation>
    <scope>IDENTIFICATION</scope>
</reference>
<dbReference type="InterPro" id="IPR011011">
    <property type="entry name" value="Znf_FYVE_PHD"/>
</dbReference>
<feature type="region of interest" description="Disordered" evidence="5">
    <location>
        <begin position="173"/>
        <end position="194"/>
    </location>
</feature>
<feature type="domain" description="PHD-type" evidence="6">
    <location>
        <begin position="296"/>
        <end position="343"/>
    </location>
</feature>
<sequence>MAKKFSVEFQVLFFAKKSWNNVKWIREVNANLSLKYKYITYGCYKAAPKTSRSTGKRKRPSMKTDCPWRLRVVLQDKGESCGQELVIREVKNDHNHAVIPAAIARHPKKRKLDESHTELQQVHQMERFLAGLQSCMVVGVAEAIQDESMSRVESQPPSSPLASQDISDQVLQLKMPPPSKPRGRPKNLSRPTAIGLPRRSRACQPFSKKAVVEKEEMLLSWIIDEADLRTRARSKRYIIKESDVPQQPELVNNAIIDPLVKPCLPLIRRMFDCDAWACVEQVVAVKQRLLLQDKLPHFCGTCKCETCSTHVQCESCMQWFHVRCVKGFNEKVKTWFCIGCKSS</sequence>
<dbReference type="STRING" id="283909.R7TYE1"/>
<dbReference type="PROSITE" id="PS01359">
    <property type="entry name" value="ZF_PHD_1"/>
    <property type="match status" value="1"/>
</dbReference>
<dbReference type="EnsemblMetazoa" id="CapteT192682">
    <property type="protein sequence ID" value="CapteP192682"/>
    <property type="gene ID" value="CapteG192682"/>
</dbReference>
<organism evidence="7">
    <name type="scientific">Capitella teleta</name>
    <name type="common">Polychaete worm</name>
    <dbReference type="NCBI Taxonomy" id="283909"/>
    <lineage>
        <taxon>Eukaryota</taxon>
        <taxon>Metazoa</taxon>
        <taxon>Spiralia</taxon>
        <taxon>Lophotrochozoa</taxon>
        <taxon>Annelida</taxon>
        <taxon>Polychaeta</taxon>
        <taxon>Sedentaria</taxon>
        <taxon>Scolecida</taxon>
        <taxon>Capitellidae</taxon>
        <taxon>Capitella</taxon>
    </lineage>
</organism>
<evidence type="ECO:0000259" key="6">
    <source>
        <dbReference type="PROSITE" id="PS50016"/>
    </source>
</evidence>
<evidence type="ECO:0000256" key="5">
    <source>
        <dbReference type="SAM" id="MobiDB-lite"/>
    </source>
</evidence>
<evidence type="ECO:0000256" key="2">
    <source>
        <dbReference type="ARBA" id="ARBA00022771"/>
    </source>
</evidence>
<dbReference type="EMBL" id="KB308820">
    <property type="protein sequence ID" value="ELT96441.1"/>
    <property type="molecule type" value="Genomic_DNA"/>
</dbReference>
<evidence type="ECO:0000256" key="4">
    <source>
        <dbReference type="PROSITE-ProRule" id="PRU00146"/>
    </source>
</evidence>
<dbReference type="GO" id="GO:0008270">
    <property type="term" value="F:zinc ion binding"/>
    <property type="evidence" value="ECO:0007669"/>
    <property type="project" value="UniProtKB-KW"/>
</dbReference>
<keyword evidence="2 4" id="KW-0863">Zinc-finger</keyword>
<name>R7TYE1_CAPTE</name>
<dbReference type="Proteomes" id="UP000014760">
    <property type="component" value="Unassembled WGS sequence"/>
</dbReference>
<reference evidence="9" key="1">
    <citation type="submission" date="2012-12" db="EMBL/GenBank/DDBJ databases">
        <authorList>
            <person name="Hellsten U."/>
            <person name="Grimwood J."/>
            <person name="Chapman J.A."/>
            <person name="Shapiro H."/>
            <person name="Aerts A."/>
            <person name="Otillar R.P."/>
            <person name="Terry A.Y."/>
            <person name="Boore J.L."/>
            <person name="Simakov O."/>
            <person name="Marletaz F."/>
            <person name="Cho S.-J."/>
            <person name="Edsinger-Gonzales E."/>
            <person name="Havlak P."/>
            <person name="Kuo D.-H."/>
            <person name="Larsson T."/>
            <person name="Lv J."/>
            <person name="Arendt D."/>
            <person name="Savage R."/>
            <person name="Osoegawa K."/>
            <person name="de Jong P."/>
            <person name="Lindberg D.R."/>
            <person name="Seaver E.C."/>
            <person name="Weisblat D.A."/>
            <person name="Putnam N.H."/>
            <person name="Grigoriev I.V."/>
            <person name="Rokhsar D.S."/>
        </authorList>
    </citation>
    <scope>NUCLEOTIDE SEQUENCE</scope>
    <source>
        <strain evidence="9">I ESC-2004</strain>
    </source>
</reference>
<keyword evidence="1" id="KW-0479">Metal-binding</keyword>
<dbReference type="OMA" id="IANAWET"/>
<accession>R7TYE1</accession>
<evidence type="ECO:0000256" key="1">
    <source>
        <dbReference type="ARBA" id="ARBA00022723"/>
    </source>
</evidence>
<keyword evidence="3" id="KW-0862">Zinc</keyword>
<dbReference type="InterPro" id="IPR019786">
    <property type="entry name" value="Zinc_finger_PHD-type_CS"/>
</dbReference>
<dbReference type="Gene3D" id="3.30.40.10">
    <property type="entry name" value="Zinc/RING finger domain, C3HC4 (zinc finger)"/>
    <property type="match status" value="1"/>
</dbReference>
<dbReference type="OrthoDB" id="7695472at2759"/>
<protein>
    <recommendedName>
        <fullName evidence="6">PHD-type domain-containing protein</fullName>
    </recommendedName>
</protein>
<dbReference type="EMBL" id="AMQN01011304">
    <property type="status" value="NOT_ANNOTATED_CDS"/>
    <property type="molecule type" value="Genomic_DNA"/>
</dbReference>
<reference evidence="7 9" key="2">
    <citation type="journal article" date="2013" name="Nature">
        <title>Insights into bilaterian evolution from three spiralian genomes.</title>
        <authorList>
            <person name="Simakov O."/>
            <person name="Marletaz F."/>
            <person name="Cho S.J."/>
            <person name="Edsinger-Gonzales E."/>
            <person name="Havlak P."/>
            <person name="Hellsten U."/>
            <person name="Kuo D.H."/>
            <person name="Larsson T."/>
            <person name="Lv J."/>
            <person name="Arendt D."/>
            <person name="Savage R."/>
            <person name="Osoegawa K."/>
            <person name="de Jong P."/>
            <person name="Grimwood J."/>
            <person name="Chapman J.A."/>
            <person name="Shapiro H."/>
            <person name="Aerts A."/>
            <person name="Otillar R.P."/>
            <person name="Terry A.Y."/>
            <person name="Boore J.L."/>
            <person name="Grigoriev I.V."/>
            <person name="Lindberg D.R."/>
            <person name="Seaver E.C."/>
            <person name="Weisblat D.A."/>
            <person name="Putnam N.H."/>
            <person name="Rokhsar D.S."/>
        </authorList>
    </citation>
    <scope>NUCLEOTIDE SEQUENCE</scope>
    <source>
        <strain evidence="7 9">I ESC-2004</strain>
    </source>
</reference>
<dbReference type="HOGENOM" id="CLU_809514_0_0_1"/>
<dbReference type="PROSITE" id="PS50016">
    <property type="entry name" value="ZF_PHD_2"/>
    <property type="match status" value="1"/>
</dbReference>
<gene>
    <name evidence="7" type="ORF">CAPTEDRAFT_192682</name>
</gene>
<dbReference type="AlphaFoldDB" id="R7TYE1"/>
<dbReference type="SUPFAM" id="SSF57903">
    <property type="entry name" value="FYVE/PHD zinc finger"/>
    <property type="match status" value="1"/>
</dbReference>
<evidence type="ECO:0000313" key="7">
    <source>
        <dbReference type="EMBL" id="ELT96441.1"/>
    </source>
</evidence>